<dbReference type="PANTHER" id="PTHR13561:SF20">
    <property type="entry name" value="DNA TOPOISOMERASE 2-BINDING PROTEIN 1"/>
    <property type="match status" value="1"/>
</dbReference>
<dbReference type="InterPro" id="IPR036420">
    <property type="entry name" value="BRCT_dom_sf"/>
</dbReference>
<dbReference type="GO" id="GO:0007095">
    <property type="term" value="P:mitotic G2 DNA damage checkpoint signaling"/>
    <property type="evidence" value="ECO:0007669"/>
    <property type="project" value="TreeGrafter"/>
</dbReference>
<dbReference type="PANTHER" id="PTHR13561">
    <property type="entry name" value="DNA REPLICATION REGULATOR DPB11-RELATED"/>
    <property type="match status" value="1"/>
</dbReference>
<evidence type="ECO:0000313" key="4">
    <source>
        <dbReference type="Proteomes" id="UP000825729"/>
    </source>
</evidence>
<dbReference type="GO" id="GO:0033314">
    <property type="term" value="P:mitotic DNA replication checkpoint signaling"/>
    <property type="evidence" value="ECO:0007669"/>
    <property type="project" value="TreeGrafter"/>
</dbReference>
<name>A0AAV7FAP0_ARIFI</name>
<keyword evidence="1" id="KW-0677">Repeat</keyword>
<proteinExistence type="predicted"/>
<dbReference type="Proteomes" id="UP000825729">
    <property type="component" value="Unassembled WGS sequence"/>
</dbReference>
<dbReference type="CDD" id="cd00027">
    <property type="entry name" value="BRCT"/>
    <property type="match status" value="1"/>
</dbReference>
<dbReference type="SUPFAM" id="SSF52113">
    <property type="entry name" value="BRCT domain"/>
    <property type="match status" value="1"/>
</dbReference>
<dbReference type="Gene3D" id="3.40.50.10190">
    <property type="entry name" value="BRCT domain"/>
    <property type="match status" value="2"/>
</dbReference>
<reference evidence="3 4" key="1">
    <citation type="submission" date="2021-07" db="EMBL/GenBank/DDBJ databases">
        <title>The Aristolochia fimbriata genome: insights into angiosperm evolution, floral development and chemical biosynthesis.</title>
        <authorList>
            <person name="Jiao Y."/>
        </authorList>
    </citation>
    <scope>NUCLEOTIDE SEQUENCE [LARGE SCALE GENOMIC DNA]</scope>
    <source>
        <strain evidence="3">IBCAS-2021</strain>
        <tissue evidence="3">Leaf</tissue>
    </source>
</reference>
<evidence type="ECO:0000256" key="1">
    <source>
        <dbReference type="ARBA" id="ARBA00022737"/>
    </source>
</evidence>
<evidence type="ECO:0000313" key="3">
    <source>
        <dbReference type="EMBL" id="KAG9457136.1"/>
    </source>
</evidence>
<dbReference type="Pfam" id="PF12738">
    <property type="entry name" value="PTCB-BRCT"/>
    <property type="match status" value="1"/>
</dbReference>
<organism evidence="3 4">
    <name type="scientific">Aristolochia fimbriata</name>
    <name type="common">White veined hardy Dutchman's pipe vine</name>
    <dbReference type="NCBI Taxonomy" id="158543"/>
    <lineage>
        <taxon>Eukaryota</taxon>
        <taxon>Viridiplantae</taxon>
        <taxon>Streptophyta</taxon>
        <taxon>Embryophyta</taxon>
        <taxon>Tracheophyta</taxon>
        <taxon>Spermatophyta</taxon>
        <taxon>Magnoliopsida</taxon>
        <taxon>Magnoliidae</taxon>
        <taxon>Piperales</taxon>
        <taxon>Aristolochiaceae</taxon>
        <taxon>Aristolochia</taxon>
    </lineage>
</organism>
<dbReference type="GO" id="GO:0006270">
    <property type="term" value="P:DNA replication initiation"/>
    <property type="evidence" value="ECO:0007669"/>
    <property type="project" value="TreeGrafter"/>
</dbReference>
<evidence type="ECO:0000259" key="2">
    <source>
        <dbReference type="Pfam" id="PF12738"/>
    </source>
</evidence>
<dbReference type="EMBL" id="JAINDJ010000002">
    <property type="protein sequence ID" value="KAG9457136.1"/>
    <property type="molecule type" value="Genomic_DNA"/>
</dbReference>
<keyword evidence="4" id="KW-1185">Reference proteome</keyword>
<protein>
    <recommendedName>
        <fullName evidence="2">BRCT domain-containing protein</fullName>
    </recommendedName>
</protein>
<dbReference type="InterPro" id="IPR001357">
    <property type="entry name" value="BRCT_dom"/>
</dbReference>
<dbReference type="AlphaFoldDB" id="A0AAV7FAP0"/>
<feature type="domain" description="BRCT" evidence="2">
    <location>
        <begin position="53"/>
        <end position="100"/>
    </location>
</feature>
<sequence>MAGQGKDVNEKFDELRAKGCSLVGPQCIFSCAKEHRNLPKQGYTCCLAMDGAKILASGFEKDEKVQIEKLVNAMGGVLHAKASLEATFVIAKSVLAAKYKV</sequence>
<gene>
    <name evidence="3" type="ORF">H6P81_001644</name>
</gene>
<comment type="caution">
    <text evidence="3">The sequence shown here is derived from an EMBL/GenBank/DDBJ whole genome shotgun (WGS) entry which is preliminary data.</text>
</comment>
<accession>A0AAV7FAP0</accession>